<dbReference type="Proteomes" id="UP000266861">
    <property type="component" value="Unassembled WGS sequence"/>
</dbReference>
<protein>
    <recommendedName>
        <fullName evidence="8">L-2-hydroxyglutarate dehydrogenase, mitochondrial</fullName>
        <ecNumber evidence="7">1.1.99.2</ecNumber>
    </recommendedName>
</protein>
<reference evidence="10 11" key="1">
    <citation type="submission" date="2018-08" db="EMBL/GenBank/DDBJ databases">
        <title>Genome and evolution of the arbuscular mycorrhizal fungus Diversispora epigaea (formerly Glomus versiforme) and its bacterial endosymbionts.</title>
        <authorList>
            <person name="Sun X."/>
            <person name="Fei Z."/>
            <person name="Harrison M."/>
        </authorList>
    </citation>
    <scope>NUCLEOTIDE SEQUENCE [LARGE SCALE GENOMIC DNA]</scope>
    <source>
        <strain evidence="10 11">IT104</strain>
    </source>
</reference>
<keyword evidence="11" id="KW-1185">Reference proteome</keyword>
<comment type="cofactor">
    <cofactor evidence="1">
        <name>FAD</name>
        <dbReference type="ChEBI" id="CHEBI:57692"/>
    </cofactor>
</comment>
<keyword evidence="4" id="KW-0560">Oxidoreductase</keyword>
<comment type="caution">
    <text evidence="10">The sequence shown here is derived from an EMBL/GenBank/DDBJ whole genome shotgun (WGS) entry which is preliminary data.</text>
</comment>
<keyword evidence="3" id="KW-0274">FAD</keyword>
<evidence type="ECO:0000256" key="8">
    <source>
        <dbReference type="ARBA" id="ARBA00041137"/>
    </source>
</evidence>
<evidence type="ECO:0000256" key="3">
    <source>
        <dbReference type="ARBA" id="ARBA00022827"/>
    </source>
</evidence>
<gene>
    <name evidence="10" type="ORF">Glove_329g59</name>
</gene>
<dbReference type="InterPro" id="IPR036188">
    <property type="entry name" value="FAD/NAD-bd_sf"/>
</dbReference>
<dbReference type="InterPro" id="IPR006076">
    <property type="entry name" value="FAD-dep_OxRdtase"/>
</dbReference>
<dbReference type="Pfam" id="PF01266">
    <property type="entry name" value="DAO"/>
    <property type="match status" value="2"/>
</dbReference>
<dbReference type="SUPFAM" id="SSF51905">
    <property type="entry name" value="FAD/NAD(P)-binding domain"/>
    <property type="match status" value="1"/>
</dbReference>
<evidence type="ECO:0000256" key="2">
    <source>
        <dbReference type="ARBA" id="ARBA00022630"/>
    </source>
</evidence>
<feature type="domain" description="FAD dependent oxidoreductase" evidence="9">
    <location>
        <begin position="84"/>
        <end position="156"/>
    </location>
</feature>
<evidence type="ECO:0000256" key="6">
    <source>
        <dbReference type="ARBA" id="ARBA00037941"/>
    </source>
</evidence>
<dbReference type="Gene3D" id="3.30.9.10">
    <property type="entry name" value="D-Amino Acid Oxidase, subunit A, domain 2"/>
    <property type="match status" value="1"/>
</dbReference>
<dbReference type="Gene3D" id="3.50.50.60">
    <property type="entry name" value="FAD/NAD(P)-binding domain"/>
    <property type="match status" value="1"/>
</dbReference>
<dbReference type="EMBL" id="PQFF01000301">
    <property type="protein sequence ID" value="RHZ63528.1"/>
    <property type="molecule type" value="Genomic_DNA"/>
</dbReference>
<comment type="similarity">
    <text evidence="6">Belongs to the L2HGDH family.</text>
</comment>
<evidence type="ECO:0000259" key="9">
    <source>
        <dbReference type="Pfam" id="PF01266"/>
    </source>
</evidence>
<evidence type="ECO:0000313" key="10">
    <source>
        <dbReference type="EMBL" id="RHZ63528.1"/>
    </source>
</evidence>
<proteinExistence type="inferred from homology"/>
<dbReference type="PANTHER" id="PTHR43104">
    <property type="entry name" value="L-2-HYDROXYGLUTARATE DEHYDROGENASE, MITOCHONDRIAL"/>
    <property type="match status" value="1"/>
</dbReference>
<sequence>MIKRIHYLNYLKKYSNHSKYPNSKNYSSNTKNIKNITRNIKNITNIENIENIENIKDFSKSSYSLLSSSFSSFRTTSPPDFSVDYLIIGAGVIGLSIAERLSHRNGKSVLLLEKNSKICQETSSRNSEVIHAGIYYPNDSLKTRLCIRGKRLLYSLLFSQFKSNANQLDANQINYSSSPNLTDDFIINSNHFNNNNNNNNSFLDSLKFQKIHKLTIPFYPIGKYIISQNDDQTLYLHNLHKKSQELGIPTYFLSSNNNTHNHNNNNDLKILESNIKAEQVLVSPTTGMIDSHAFTNWLEWKFRDNGNGNGNLVVNSKVTNIVKGNYGNDEGYIVEISDPTSSSFSSSKTRIFSPIVINSAGLHSDKIANLLLPFKYKIYYVKGHYYNYRRNNERGEGNPLIKVNHFIYPVPPKNLKSLGIHLSLDLNGQIKFGPDVLYIDNPDDYKVDDDDDERKEIFLNAIKDYLPDIKKENLFADYAGIRPKLSKEDEPFKDFIIKEESEHGLNGFINLIGIESPGLTSSLAIAEMVDNMLIDK</sequence>
<dbReference type="STRING" id="1348612.A0A397HNJ2"/>
<evidence type="ECO:0000256" key="4">
    <source>
        <dbReference type="ARBA" id="ARBA00023002"/>
    </source>
</evidence>
<dbReference type="GO" id="GO:0047545">
    <property type="term" value="F:(S)-2-hydroxyglutarate dehydrogenase activity"/>
    <property type="evidence" value="ECO:0007669"/>
    <property type="project" value="UniProtKB-EC"/>
</dbReference>
<dbReference type="PANTHER" id="PTHR43104:SF4">
    <property type="entry name" value="L-2-HYDROXYGLUTARATE DEHYDROGENASE, MITOCHONDRIAL"/>
    <property type="match status" value="1"/>
</dbReference>
<evidence type="ECO:0000256" key="5">
    <source>
        <dbReference type="ARBA" id="ARBA00036066"/>
    </source>
</evidence>
<organism evidence="10 11">
    <name type="scientific">Diversispora epigaea</name>
    <dbReference type="NCBI Taxonomy" id="1348612"/>
    <lineage>
        <taxon>Eukaryota</taxon>
        <taxon>Fungi</taxon>
        <taxon>Fungi incertae sedis</taxon>
        <taxon>Mucoromycota</taxon>
        <taxon>Glomeromycotina</taxon>
        <taxon>Glomeromycetes</taxon>
        <taxon>Diversisporales</taxon>
        <taxon>Diversisporaceae</taxon>
        <taxon>Diversispora</taxon>
    </lineage>
</organism>
<feature type="domain" description="FAD dependent oxidoreductase" evidence="9">
    <location>
        <begin position="209"/>
        <end position="529"/>
    </location>
</feature>
<keyword evidence="2" id="KW-0285">Flavoprotein</keyword>
<dbReference type="EC" id="1.1.99.2" evidence="7"/>
<evidence type="ECO:0000313" key="11">
    <source>
        <dbReference type="Proteomes" id="UP000266861"/>
    </source>
</evidence>
<evidence type="ECO:0000256" key="7">
    <source>
        <dbReference type="ARBA" id="ARBA00038878"/>
    </source>
</evidence>
<accession>A0A397HNJ2</accession>
<evidence type="ECO:0000256" key="1">
    <source>
        <dbReference type="ARBA" id="ARBA00001974"/>
    </source>
</evidence>
<dbReference type="OrthoDB" id="498204at2759"/>
<name>A0A397HNJ2_9GLOM</name>
<comment type="catalytic activity">
    <reaction evidence="5">
        <text>(S)-2-hydroxyglutarate + A = 2-oxoglutarate + AH2</text>
        <dbReference type="Rhea" id="RHEA:21252"/>
        <dbReference type="ChEBI" id="CHEBI:13193"/>
        <dbReference type="ChEBI" id="CHEBI:16782"/>
        <dbReference type="ChEBI" id="CHEBI:16810"/>
        <dbReference type="ChEBI" id="CHEBI:17499"/>
        <dbReference type="EC" id="1.1.99.2"/>
    </reaction>
</comment>
<dbReference type="AlphaFoldDB" id="A0A397HNJ2"/>